<comment type="caution">
    <text evidence="2">The sequence shown here is derived from an EMBL/GenBank/DDBJ whole genome shotgun (WGS) entry which is preliminary data.</text>
</comment>
<proteinExistence type="predicted"/>
<accession>A0ABD7PAY4</accession>
<dbReference type="AlphaFoldDB" id="A0ABD7PAY4"/>
<keyword evidence="1" id="KW-0472">Membrane</keyword>
<reference evidence="2 3" key="1">
    <citation type="submission" date="2018-08" db="EMBL/GenBank/DDBJ databases">
        <authorList>
            <consortium name="Pathogen Informatics"/>
        </authorList>
    </citation>
    <scope>NUCLEOTIDE SEQUENCE [LARGE SCALE GENOMIC DNA]</scope>
    <source>
        <strain evidence="2 3">EuSCAPE_TR218</strain>
    </source>
</reference>
<name>A0ABD7PAY4_KLEVA</name>
<evidence type="ECO:0000313" key="3">
    <source>
        <dbReference type="Proteomes" id="UP000258928"/>
    </source>
</evidence>
<dbReference type="EMBL" id="UKAS01000017">
    <property type="protein sequence ID" value="SXF97333.1"/>
    <property type="molecule type" value="Genomic_DNA"/>
</dbReference>
<keyword evidence="1" id="KW-1133">Transmembrane helix</keyword>
<keyword evidence="1" id="KW-0812">Transmembrane</keyword>
<dbReference type="Proteomes" id="UP000258928">
    <property type="component" value="Unassembled WGS sequence"/>
</dbReference>
<gene>
    <name evidence="2" type="ORF">SAMEA3729809_04287</name>
</gene>
<evidence type="ECO:0000256" key="1">
    <source>
        <dbReference type="SAM" id="Phobius"/>
    </source>
</evidence>
<organism evidence="2 3">
    <name type="scientific">Klebsiella variicola</name>
    <dbReference type="NCBI Taxonomy" id="244366"/>
    <lineage>
        <taxon>Bacteria</taxon>
        <taxon>Pseudomonadati</taxon>
        <taxon>Pseudomonadota</taxon>
        <taxon>Gammaproteobacteria</taxon>
        <taxon>Enterobacterales</taxon>
        <taxon>Enterobacteriaceae</taxon>
        <taxon>Klebsiella/Raoultella group</taxon>
        <taxon>Klebsiella</taxon>
        <taxon>Klebsiella pneumoniae complex</taxon>
    </lineage>
</organism>
<protein>
    <submittedName>
        <fullName evidence="2">Uncharacterized protein</fullName>
    </submittedName>
</protein>
<feature type="transmembrane region" description="Helical" evidence="1">
    <location>
        <begin position="12"/>
        <end position="31"/>
    </location>
</feature>
<evidence type="ECO:0000313" key="2">
    <source>
        <dbReference type="EMBL" id="SXF97333.1"/>
    </source>
</evidence>
<sequence length="41" mass="4810">MVKDAILDSIYSIGFMLLSILMFYFAYLWAFDIKFSSTFIS</sequence>